<dbReference type="AlphaFoldDB" id="A0A383F951"/>
<evidence type="ECO:0000313" key="1">
    <source>
        <dbReference type="EMBL" id="SVE64938.1"/>
    </source>
</evidence>
<name>A0A383F951_9ZZZZ</name>
<protein>
    <submittedName>
        <fullName evidence="1">Uncharacterized protein</fullName>
    </submittedName>
</protein>
<accession>A0A383F951</accession>
<proteinExistence type="predicted"/>
<dbReference type="EMBL" id="UINC01232111">
    <property type="protein sequence ID" value="SVE64938.1"/>
    <property type="molecule type" value="Genomic_DNA"/>
</dbReference>
<sequence>MRNLINYIIFLVGIWTNLCAQEFELNIDNVNEQYGSFDLLYSSAVDVQGFELNIQGVEIISANSDIFTTFQVNSENGFVIGYSFGSSPEDPPISANTQGVLAS</sequence>
<gene>
    <name evidence="1" type="ORF">METZ01_LOCUS517792</name>
</gene>
<feature type="non-terminal residue" evidence="1">
    <location>
        <position position="103"/>
    </location>
</feature>
<organism evidence="1">
    <name type="scientific">marine metagenome</name>
    <dbReference type="NCBI Taxonomy" id="408172"/>
    <lineage>
        <taxon>unclassified sequences</taxon>
        <taxon>metagenomes</taxon>
        <taxon>ecological metagenomes</taxon>
    </lineage>
</organism>
<reference evidence="1" key="1">
    <citation type="submission" date="2018-05" db="EMBL/GenBank/DDBJ databases">
        <authorList>
            <person name="Lanie J.A."/>
            <person name="Ng W.-L."/>
            <person name="Kazmierczak K.M."/>
            <person name="Andrzejewski T.M."/>
            <person name="Davidsen T.M."/>
            <person name="Wayne K.J."/>
            <person name="Tettelin H."/>
            <person name="Glass J.I."/>
            <person name="Rusch D."/>
            <person name="Podicherti R."/>
            <person name="Tsui H.-C.T."/>
            <person name="Winkler M.E."/>
        </authorList>
    </citation>
    <scope>NUCLEOTIDE SEQUENCE</scope>
</reference>